<organism evidence="1 2">
    <name type="scientific">Steinernema carpocapsae</name>
    <name type="common">Entomopathogenic nematode</name>
    <dbReference type="NCBI Taxonomy" id="34508"/>
    <lineage>
        <taxon>Eukaryota</taxon>
        <taxon>Metazoa</taxon>
        <taxon>Ecdysozoa</taxon>
        <taxon>Nematoda</taxon>
        <taxon>Chromadorea</taxon>
        <taxon>Rhabditida</taxon>
        <taxon>Tylenchina</taxon>
        <taxon>Panagrolaimomorpha</taxon>
        <taxon>Strongyloidoidea</taxon>
        <taxon>Steinernematidae</taxon>
        <taxon>Steinernema</taxon>
    </lineage>
</organism>
<comment type="caution">
    <text evidence="1">The sequence shown here is derived from an EMBL/GenBank/DDBJ whole genome shotgun (WGS) entry which is preliminary data.</text>
</comment>
<dbReference type="EMBL" id="AZBU02000007">
    <property type="protein sequence ID" value="TKR69116.1"/>
    <property type="molecule type" value="Genomic_DNA"/>
</dbReference>
<protein>
    <submittedName>
        <fullName evidence="1">Uncharacterized protein</fullName>
    </submittedName>
</protein>
<accession>A0A4U5MIB3</accession>
<dbReference type="OrthoDB" id="5806726at2759"/>
<dbReference type="AlphaFoldDB" id="A0A4U5MIB3"/>
<dbReference type="STRING" id="34508.A0A4U5MIB3"/>
<evidence type="ECO:0000313" key="1">
    <source>
        <dbReference type="EMBL" id="TKR69116.1"/>
    </source>
</evidence>
<proteinExistence type="predicted"/>
<name>A0A4U5MIB3_STECR</name>
<evidence type="ECO:0000313" key="2">
    <source>
        <dbReference type="Proteomes" id="UP000298663"/>
    </source>
</evidence>
<reference evidence="1 2" key="1">
    <citation type="journal article" date="2015" name="Genome Biol.">
        <title>Comparative genomics of Steinernema reveals deeply conserved gene regulatory networks.</title>
        <authorList>
            <person name="Dillman A.R."/>
            <person name="Macchietto M."/>
            <person name="Porter C.F."/>
            <person name="Rogers A."/>
            <person name="Williams B."/>
            <person name="Antoshechkin I."/>
            <person name="Lee M.M."/>
            <person name="Goodwin Z."/>
            <person name="Lu X."/>
            <person name="Lewis E.E."/>
            <person name="Goodrich-Blair H."/>
            <person name="Stock S.P."/>
            <person name="Adams B.J."/>
            <person name="Sternberg P.W."/>
            <person name="Mortazavi A."/>
        </authorList>
    </citation>
    <scope>NUCLEOTIDE SEQUENCE [LARGE SCALE GENOMIC DNA]</scope>
    <source>
        <strain evidence="1 2">ALL</strain>
    </source>
</reference>
<gene>
    <name evidence="1" type="ORF">L596_021312</name>
</gene>
<reference evidence="1 2" key="2">
    <citation type="journal article" date="2019" name="G3 (Bethesda)">
        <title>Hybrid Assembly of the Genome of the Entomopathogenic Nematode Steinernema carpocapsae Identifies the X-Chromosome.</title>
        <authorList>
            <person name="Serra L."/>
            <person name="Macchietto M."/>
            <person name="Macias-Munoz A."/>
            <person name="McGill C.J."/>
            <person name="Rodriguez I.M."/>
            <person name="Rodriguez B."/>
            <person name="Murad R."/>
            <person name="Mortazavi A."/>
        </authorList>
    </citation>
    <scope>NUCLEOTIDE SEQUENCE [LARGE SCALE GENOMIC DNA]</scope>
    <source>
        <strain evidence="1 2">ALL</strain>
    </source>
</reference>
<keyword evidence="2" id="KW-1185">Reference proteome</keyword>
<dbReference type="Proteomes" id="UP000298663">
    <property type="component" value="Unassembled WGS sequence"/>
</dbReference>
<sequence length="144" mass="16093">MAQTPEMRSHKARIELRKSLKALDEARKQLPYNFELALVLAEIQLVTELMVLISKLGQFLCMHVANGNGDHSSVFAASHTGVIHLPMTVRTDLANSLLAIRSKFQHTWLSRNIASTLPNALKIFDNLFSALLPPSMQDFGKQLL</sequence>